<evidence type="ECO:0000313" key="3">
    <source>
        <dbReference type="EMBL" id="SEJ36971.1"/>
    </source>
</evidence>
<keyword evidence="2" id="KW-0472">Membrane</keyword>
<dbReference type="OrthoDB" id="137309at2157"/>
<feature type="transmembrane region" description="Helical" evidence="2">
    <location>
        <begin position="368"/>
        <end position="388"/>
    </location>
</feature>
<feature type="compositionally biased region" description="Low complexity" evidence="1">
    <location>
        <begin position="771"/>
        <end position="782"/>
    </location>
</feature>
<dbReference type="STRING" id="1073996.SAMN05444271_1595"/>
<feature type="transmembrane region" description="Helical" evidence="2">
    <location>
        <begin position="434"/>
        <end position="457"/>
    </location>
</feature>
<reference evidence="3 4" key="1">
    <citation type="submission" date="2016-10" db="EMBL/GenBank/DDBJ databases">
        <authorList>
            <person name="de Groot N.N."/>
        </authorList>
    </citation>
    <scope>NUCLEOTIDE SEQUENCE [LARGE SCALE GENOMIC DNA]</scope>
    <source>
        <strain evidence="3 4">DSM 22187</strain>
    </source>
</reference>
<feature type="compositionally biased region" description="Polar residues" evidence="1">
    <location>
        <begin position="586"/>
        <end position="624"/>
    </location>
</feature>
<dbReference type="RefSeq" id="WP_089673961.1">
    <property type="nucleotide sequence ID" value="NZ_FNYR01000059.1"/>
</dbReference>
<evidence type="ECO:0000256" key="2">
    <source>
        <dbReference type="SAM" id="Phobius"/>
    </source>
</evidence>
<feature type="transmembrane region" description="Helical" evidence="2">
    <location>
        <begin position="244"/>
        <end position="262"/>
    </location>
</feature>
<evidence type="ECO:0000256" key="1">
    <source>
        <dbReference type="SAM" id="MobiDB-lite"/>
    </source>
</evidence>
<feature type="transmembrane region" description="Helical" evidence="2">
    <location>
        <begin position="333"/>
        <end position="356"/>
    </location>
</feature>
<feature type="transmembrane region" description="Helical" evidence="2">
    <location>
        <begin position="198"/>
        <end position="215"/>
    </location>
</feature>
<feature type="region of interest" description="Disordered" evidence="1">
    <location>
        <begin position="583"/>
        <end position="782"/>
    </location>
</feature>
<feature type="compositionally biased region" description="Acidic residues" evidence="1">
    <location>
        <begin position="690"/>
        <end position="770"/>
    </location>
</feature>
<feature type="transmembrane region" description="Helical" evidence="2">
    <location>
        <begin position="7"/>
        <end position="25"/>
    </location>
</feature>
<dbReference type="EMBL" id="FNYR01000059">
    <property type="protein sequence ID" value="SEJ36971.1"/>
    <property type="molecule type" value="Genomic_DNA"/>
</dbReference>
<sequence>MDQIDRATYSVSSVAFILLSVGILLAYRSPATGYELSIYTETTMVYWIGFALSLVVATHILLSKNLNKYLGGTLGGFAVASLLLLPIIRGYHHVGATDAMSHWGTVQDILQAGEILEWRYPALHVGTAIWALITGGSANTMLYMLAVVYGLVFPIFVFLSVRRLEPRKQNAKYIALLSGLLFLPINQLGVRIEAHPTSQAVLFLPVILFATILYYKNLRSRSSVLIVLLVWFYIYLHPQQAANLVLLLGLLSVSLIILDKRVSTEFINTHNHHHFPTLVTGILFWLLMSGREFFVNKLELSVERIISFTGRGIETVEGRASSVDAVGGSVGEIFVKLFLIASIFCGLYVVNVLLIGWSVKRTKRTIPYFELSLTIGVLGVVGMVFFYLAGGISDQFARHLGFVMVVVTILGSLSLARLYSLLQSKLGSRSVQSVFFIFFVCCLALSMPVIHSSSFIYKGSGHVPESHVSGYDTAFEYYDVDQPIVYARSAAFRYASVTTDSSSGIERRLIDYHEDEIGPAPIHFDNQSIHTNENPLYVGVVGSDIARDAELYNGFKFSYDDFAYLENHPDINKVVTNGQFKLYQTPGDQDTESGASNASRPGTSNFSNTTGDNFEQIGPNSSAPTDEESTDSADDDTTTTESDTSDDSDEDTSEAADGLPIEPDATDDEDSSASTEDEAESTDTSSTESTETDSGDPSEPDAEEPPEIGDDGSEPSVEDDSESDTEEIPGPDENDSSEANVEDDGGDNDDDETSETDDGDASADDADGGDNESAGADPTPPI</sequence>
<proteinExistence type="predicted"/>
<evidence type="ECO:0000313" key="4">
    <source>
        <dbReference type="Proteomes" id="UP000198888"/>
    </source>
</evidence>
<dbReference type="Proteomes" id="UP000198888">
    <property type="component" value="Unassembled WGS sequence"/>
</dbReference>
<accession>A0A2H4Q4D9</accession>
<feature type="transmembrane region" description="Helical" evidence="2">
    <location>
        <begin position="45"/>
        <end position="62"/>
    </location>
</feature>
<name>A0A1H6Y6U4_9EURY</name>
<feature type="transmembrane region" description="Helical" evidence="2">
    <location>
        <begin position="400"/>
        <end position="422"/>
    </location>
</feature>
<feature type="compositionally biased region" description="Acidic residues" evidence="1">
    <location>
        <begin position="664"/>
        <end position="681"/>
    </location>
</feature>
<feature type="transmembrane region" description="Helical" evidence="2">
    <location>
        <begin position="69"/>
        <end position="88"/>
    </location>
</feature>
<accession>A0A1H6Y6U4</accession>
<keyword evidence="2" id="KW-0812">Transmembrane</keyword>
<feature type="transmembrane region" description="Helical" evidence="2">
    <location>
        <begin position="274"/>
        <end position="294"/>
    </location>
</feature>
<keyword evidence="2" id="KW-1133">Transmembrane helix</keyword>
<feature type="transmembrane region" description="Helical" evidence="2">
    <location>
        <begin position="222"/>
        <end position="238"/>
    </location>
</feature>
<organism evidence="3 4">
    <name type="scientific">Halohasta litchfieldiae</name>
    <dbReference type="NCBI Taxonomy" id="1073996"/>
    <lineage>
        <taxon>Archaea</taxon>
        <taxon>Methanobacteriati</taxon>
        <taxon>Methanobacteriota</taxon>
        <taxon>Stenosarchaea group</taxon>
        <taxon>Halobacteria</taxon>
        <taxon>Halobacteriales</taxon>
        <taxon>Haloferacaceae</taxon>
        <taxon>Halohasta</taxon>
    </lineage>
</organism>
<feature type="compositionally biased region" description="Acidic residues" evidence="1">
    <location>
        <begin position="625"/>
        <end position="654"/>
    </location>
</feature>
<dbReference type="AlphaFoldDB" id="A0A1H6Y6U4"/>
<protein>
    <submittedName>
        <fullName evidence="3">Uncharacterized protein</fullName>
    </submittedName>
</protein>
<feature type="transmembrane region" description="Helical" evidence="2">
    <location>
        <begin position="141"/>
        <end position="161"/>
    </location>
</feature>
<dbReference type="KEGG" id="hae:halTADL_2467"/>
<gene>
    <name evidence="3" type="ORF">SAMN05444271_1595</name>
</gene>
<feature type="transmembrane region" description="Helical" evidence="2">
    <location>
        <begin position="173"/>
        <end position="192"/>
    </location>
</feature>
<keyword evidence="4" id="KW-1185">Reference proteome</keyword>